<dbReference type="RefSeq" id="WP_143235134.1">
    <property type="nucleotide sequence ID" value="NZ_VJWL01000001.1"/>
</dbReference>
<evidence type="ECO:0000313" key="3">
    <source>
        <dbReference type="EMBL" id="TRW50296.1"/>
    </source>
</evidence>
<dbReference type="PANTHER" id="PTHR35562:SF2">
    <property type="entry name" value="DNA ENDONUCLEASE SMRA-RELATED"/>
    <property type="match status" value="1"/>
</dbReference>
<dbReference type="NCBIfam" id="NF033154">
    <property type="entry name" value="endonuc_SmrA"/>
    <property type="match status" value="1"/>
</dbReference>
<evidence type="ECO:0000256" key="1">
    <source>
        <dbReference type="SAM" id="MobiDB-lite"/>
    </source>
</evidence>
<dbReference type="InterPro" id="IPR036063">
    <property type="entry name" value="Smr_dom_sf"/>
</dbReference>
<dbReference type="Gene3D" id="3.30.1370.110">
    <property type="match status" value="1"/>
</dbReference>
<evidence type="ECO:0000313" key="4">
    <source>
        <dbReference type="Proteomes" id="UP000320359"/>
    </source>
</evidence>
<evidence type="ECO:0000259" key="2">
    <source>
        <dbReference type="PROSITE" id="PS50828"/>
    </source>
</evidence>
<keyword evidence="3" id="KW-0255">Endonuclease</keyword>
<accession>A0A552X5N7</accession>
<reference evidence="3 4" key="1">
    <citation type="submission" date="2019-07" db="EMBL/GenBank/DDBJ databases">
        <authorList>
            <person name="Yang M."/>
            <person name="Zhao D."/>
            <person name="Xiang H."/>
        </authorList>
    </citation>
    <scope>NUCLEOTIDE SEQUENCE [LARGE SCALE GENOMIC DNA]</scope>
    <source>
        <strain evidence="3 4">IM1326</strain>
    </source>
</reference>
<dbReference type="SUPFAM" id="SSF160443">
    <property type="entry name" value="SMR domain-like"/>
    <property type="match status" value="1"/>
</dbReference>
<keyword evidence="3" id="KW-0540">Nuclease</keyword>
<organism evidence="3 4">
    <name type="scientific">Aliidiomarina halalkaliphila</name>
    <dbReference type="NCBI Taxonomy" id="2593535"/>
    <lineage>
        <taxon>Bacteria</taxon>
        <taxon>Pseudomonadati</taxon>
        <taxon>Pseudomonadota</taxon>
        <taxon>Gammaproteobacteria</taxon>
        <taxon>Alteromonadales</taxon>
        <taxon>Idiomarinaceae</taxon>
        <taxon>Aliidiomarina</taxon>
    </lineage>
</organism>
<dbReference type="PANTHER" id="PTHR35562">
    <property type="entry name" value="DNA ENDONUCLEASE SMRA-RELATED"/>
    <property type="match status" value="1"/>
</dbReference>
<dbReference type="GO" id="GO:0004520">
    <property type="term" value="F:DNA endonuclease activity"/>
    <property type="evidence" value="ECO:0007669"/>
    <property type="project" value="TreeGrafter"/>
</dbReference>
<dbReference type="Proteomes" id="UP000320359">
    <property type="component" value="Unassembled WGS sequence"/>
</dbReference>
<protein>
    <submittedName>
        <fullName evidence="3">DNA endonuclease SmrA</fullName>
    </submittedName>
</protein>
<dbReference type="PROSITE" id="PS50828">
    <property type="entry name" value="SMR"/>
    <property type="match status" value="1"/>
</dbReference>
<name>A0A552X5N7_9GAMM</name>
<dbReference type="OrthoDB" id="9808881at2"/>
<dbReference type="Pfam" id="PF01713">
    <property type="entry name" value="Smr"/>
    <property type="match status" value="1"/>
</dbReference>
<sequence>MANSDQPDDGLDLFRELMHDVARIKADDVVLRQKQNLTPEQQEERRKAAQASEDADSIALSEEVREWVEPNDPIFWRKNGVQDGVFRQLKRGQYEPQATLNLHQLRVREARREVAGFIMECYRTGVRTALIIHGLGLKSQPRPALLKSLCNQWLPDLEPVLAFHSAQKKHGGAGATYVMIRKNSTTKLANKEKNRKR</sequence>
<dbReference type="AlphaFoldDB" id="A0A552X5N7"/>
<proteinExistence type="predicted"/>
<gene>
    <name evidence="3" type="primary">smrA</name>
    <name evidence="3" type="ORF">FM042_05555</name>
</gene>
<keyword evidence="4" id="KW-1185">Reference proteome</keyword>
<feature type="region of interest" description="Disordered" evidence="1">
    <location>
        <begin position="35"/>
        <end position="56"/>
    </location>
</feature>
<keyword evidence="3" id="KW-0378">Hydrolase</keyword>
<dbReference type="EMBL" id="VJWL01000001">
    <property type="protein sequence ID" value="TRW50296.1"/>
    <property type="molecule type" value="Genomic_DNA"/>
</dbReference>
<dbReference type="SMART" id="SM00463">
    <property type="entry name" value="SMR"/>
    <property type="match status" value="1"/>
</dbReference>
<feature type="domain" description="Smr" evidence="2">
    <location>
        <begin position="100"/>
        <end position="181"/>
    </location>
</feature>
<dbReference type="InterPro" id="IPR002625">
    <property type="entry name" value="Smr_dom"/>
</dbReference>
<dbReference type="InterPro" id="IPR047688">
    <property type="entry name" value="Endonuc_SmrA"/>
</dbReference>
<comment type="caution">
    <text evidence="3">The sequence shown here is derived from an EMBL/GenBank/DDBJ whole genome shotgun (WGS) entry which is preliminary data.</text>
</comment>